<organism evidence="7 8">
    <name type="scientific">Phyllobacterium ifriqiyense</name>
    <dbReference type="NCBI Taxonomy" id="314238"/>
    <lineage>
        <taxon>Bacteria</taxon>
        <taxon>Pseudomonadati</taxon>
        <taxon>Pseudomonadota</taxon>
        <taxon>Alphaproteobacteria</taxon>
        <taxon>Hyphomicrobiales</taxon>
        <taxon>Phyllobacteriaceae</taxon>
        <taxon>Phyllobacterium</taxon>
    </lineage>
</organism>
<gene>
    <name evidence="7" type="ORF">QFZ34_003049</name>
</gene>
<keyword evidence="2" id="KW-1003">Cell membrane</keyword>
<name>A0ABU0SAT5_9HYPH</name>
<dbReference type="Proteomes" id="UP001237780">
    <property type="component" value="Unassembled WGS sequence"/>
</dbReference>
<keyword evidence="3 6" id="KW-0812">Transmembrane</keyword>
<evidence type="ECO:0000256" key="1">
    <source>
        <dbReference type="ARBA" id="ARBA00004651"/>
    </source>
</evidence>
<dbReference type="Gene3D" id="1.20.1250.20">
    <property type="entry name" value="MFS general substrate transporter like domains"/>
    <property type="match status" value="1"/>
</dbReference>
<evidence type="ECO:0000313" key="7">
    <source>
        <dbReference type="EMBL" id="MDQ0997867.1"/>
    </source>
</evidence>
<evidence type="ECO:0000256" key="3">
    <source>
        <dbReference type="ARBA" id="ARBA00022692"/>
    </source>
</evidence>
<evidence type="ECO:0000256" key="2">
    <source>
        <dbReference type="ARBA" id="ARBA00022475"/>
    </source>
</evidence>
<dbReference type="InterPro" id="IPR050189">
    <property type="entry name" value="MFS_Efflux_Transporters"/>
</dbReference>
<feature type="transmembrane region" description="Helical" evidence="6">
    <location>
        <begin position="40"/>
        <end position="61"/>
    </location>
</feature>
<comment type="caution">
    <text evidence="7">The sequence shown here is derived from an EMBL/GenBank/DDBJ whole genome shotgun (WGS) entry which is preliminary data.</text>
</comment>
<sequence>MVGGRVADGNPVKALSVMFLLQAITLAVFTFTAISPVWSLVTLAALGALSFSNVPGLQLYVVQLAKIHTPETVDVASALNIAAFNLGIAGGAFLGGIVVASPLGLGATPWVGSLLVIGALGLTLWSQMLDRRESARVLAHA</sequence>
<evidence type="ECO:0000313" key="8">
    <source>
        <dbReference type="Proteomes" id="UP001237780"/>
    </source>
</evidence>
<feature type="transmembrane region" description="Helical" evidence="6">
    <location>
        <begin position="107"/>
        <end position="126"/>
    </location>
</feature>
<evidence type="ECO:0000256" key="4">
    <source>
        <dbReference type="ARBA" id="ARBA00022989"/>
    </source>
</evidence>
<dbReference type="InterPro" id="IPR036259">
    <property type="entry name" value="MFS_trans_sf"/>
</dbReference>
<dbReference type="PANTHER" id="PTHR43124:SF8">
    <property type="entry name" value="INNER MEMBRANE TRANSPORT PROTEIN YDHP"/>
    <property type="match status" value="1"/>
</dbReference>
<keyword evidence="4 6" id="KW-1133">Transmembrane helix</keyword>
<protein>
    <submittedName>
        <fullName evidence="7">MFS family arabinose efflux permease</fullName>
    </submittedName>
</protein>
<proteinExistence type="predicted"/>
<keyword evidence="8" id="KW-1185">Reference proteome</keyword>
<comment type="subcellular location">
    <subcellularLocation>
        <location evidence="1">Cell membrane</location>
        <topology evidence="1">Multi-pass membrane protein</topology>
    </subcellularLocation>
</comment>
<feature type="transmembrane region" description="Helical" evidence="6">
    <location>
        <begin position="12"/>
        <end position="34"/>
    </location>
</feature>
<reference evidence="7 8" key="1">
    <citation type="submission" date="2023-07" db="EMBL/GenBank/DDBJ databases">
        <title>Comparative genomics of wheat-associated soil bacteria to identify genetic determinants of phenazine resistance.</title>
        <authorList>
            <person name="Mouncey N."/>
        </authorList>
    </citation>
    <scope>NUCLEOTIDE SEQUENCE [LARGE SCALE GENOMIC DNA]</scope>
    <source>
        <strain evidence="7 8">W4I11</strain>
    </source>
</reference>
<dbReference type="PANTHER" id="PTHR43124">
    <property type="entry name" value="PURINE EFFLUX PUMP PBUE"/>
    <property type="match status" value="1"/>
</dbReference>
<dbReference type="EMBL" id="JAUSZT010000003">
    <property type="protein sequence ID" value="MDQ0997867.1"/>
    <property type="molecule type" value="Genomic_DNA"/>
</dbReference>
<dbReference type="SUPFAM" id="SSF103473">
    <property type="entry name" value="MFS general substrate transporter"/>
    <property type="match status" value="1"/>
</dbReference>
<accession>A0ABU0SAT5</accession>
<keyword evidence="5 6" id="KW-0472">Membrane</keyword>
<feature type="transmembrane region" description="Helical" evidence="6">
    <location>
        <begin position="82"/>
        <end position="101"/>
    </location>
</feature>
<evidence type="ECO:0000256" key="5">
    <source>
        <dbReference type="ARBA" id="ARBA00023136"/>
    </source>
</evidence>
<evidence type="ECO:0000256" key="6">
    <source>
        <dbReference type="SAM" id="Phobius"/>
    </source>
</evidence>